<comment type="pathway">
    <text evidence="2">Cofactor biosynthesis; NAD(+) biosynthesis; nicotinate D-ribonucleotide from quinolinate: step 1/1.</text>
</comment>
<dbReference type="InterPro" id="IPR027277">
    <property type="entry name" value="NadC/ModD"/>
</dbReference>
<dbReference type="InterPro" id="IPR036068">
    <property type="entry name" value="Nicotinate_pribotase-like_C"/>
</dbReference>
<dbReference type="Pfam" id="PF01555">
    <property type="entry name" value="N6_N4_Mtase"/>
    <property type="match status" value="1"/>
</dbReference>
<dbReference type="InterPro" id="IPR002638">
    <property type="entry name" value="Quinolinate_PRibosylTrfase_C"/>
</dbReference>
<dbReference type="SUPFAM" id="SSF51690">
    <property type="entry name" value="Nicotinate/Quinolinate PRTase C-terminal domain-like"/>
    <property type="match status" value="1"/>
</dbReference>
<evidence type="ECO:0000256" key="4">
    <source>
        <dbReference type="ARBA" id="ARBA00011218"/>
    </source>
</evidence>
<accession>A0AAE0W7A8</accession>
<dbReference type="InterPro" id="IPR037128">
    <property type="entry name" value="Quinolinate_PRibosylTase_N_sf"/>
</dbReference>
<dbReference type="GO" id="GO:0003677">
    <property type="term" value="F:DNA binding"/>
    <property type="evidence" value="ECO:0007669"/>
    <property type="project" value="InterPro"/>
</dbReference>
<evidence type="ECO:0000259" key="16">
    <source>
        <dbReference type="Pfam" id="PF02749"/>
    </source>
</evidence>
<evidence type="ECO:0000256" key="7">
    <source>
        <dbReference type="ARBA" id="ARBA00022603"/>
    </source>
</evidence>
<keyword evidence="9" id="KW-0328">Glycosyltransferase</keyword>
<dbReference type="SUPFAM" id="SSF54675">
    <property type="entry name" value="Nicotinate/Quinolinate PRTase N-terminal domain-like"/>
    <property type="match status" value="1"/>
</dbReference>
<evidence type="ECO:0000256" key="6">
    <source>
        <dbReference type="ARBA" id="ARBA00020990"/>
    </source>
</evidence>
<evidence type="ECO:0000313" key="17">
    <source>
        <dbReference type="EMBL" id="KAK3604768.1"/>
    </source>
</evidence>
<dbReference type="InterPro" id="IPR013785">
    <property type="entry name" value="Aldolase_TIM"/>
</dbReference>
<comment type="caution">
    <text evidence="17">The sequence shown here is derived from an EMBL/GenBank/DDBJ whole genome shotgun (WGS) entry which is preliminary data.</text>
</comment>
<dbReference type="EMBL" id="JAEAOA010000085">
    <property type="protein sequence ID" value="KAK3604768.1"/>
    <property type="molecule type" value="Genomic_DNA"/>
</dbReference>
<proteinExistence type="inferred from homology"/>
<feature type="domain" description="Quinolinate phosphoribosyl transferase C-terminal" evidence="15">
    <location>
        <begin position="123"/>
        <end position="286"/>
    </location>
</feature>
<gene>
    <name evidence="17" type="ORF">CHS0354_000426</name>
</gene>
<dbReference type="Gene3D" id="3.20.20.70">
    <property type="entry name" value="Aldolase class I"/>
    <property type="match status" value="1"/>
</dbReference>
<dbReference type="GO" id="GO:0009435">
    <property type="term" value="P:NAD+ biosynthetic process"/>
    <property type="evidence" value="ECO:0007669"/>
    <property type="project" value="InterPro"/>
</dbReference>
<keyword evidence="8" id="KW-0662">Pyridine nucleotide biosynthesis</keyword>
<evidence type="ECO:0000256" key="8">
    <source>
        <dbReference type="ARBA" id="ARBA00022642"/>
    </source>
</evidence>
<dbReference type="Pfam" id="PF02749">
    <property type="entry name" value="QRPTase_N"/>
    <property type="match status" value="1"/>
</dbReference>
<dbReference type="EC" id="2.4.2.19" evidence="5"/>
<feature type="domain" description="DNA methylase N-4/N-6" evidence="14">
    <location>
        <begin position="311"/>
        <end position="530"/>
    </location>
</feature>
<evidence type="ECO:0000256" key="5">
    <source>
        <dbReference type="ARBA" id="ARBA00011944"/>
    </source>
</evidence>
<dbReference type="Pfam" id="PF01729">
    <property type="entry name" value="QRPTase_C"/>
    <property type="match status" value="1"/>
</dbReference>
<comment type="function">
    <text evidence="1">Involved in the catabolism of quinolinic acid (QA).</text>
</comment>
<sequence>MVPPLEFIAESDFRDMLVEEAILLAIKEDVGIKEIDITTEATIPKDALGRAILQFKSEGILAGKRVSHLILKTAKFNGKSTWFKHDGDEIKKGEVVAHIQGHVSELLCLERVILNFLQRMSGIATKTREFVHATEGTNTKILDTRKTSPCLRAFDKEATHIGGAMNHRMGLYDMVLIKDNHIDAAGGPSQALSKAQHYLSRLAHSNKYKIEIEVRNLSELREVLTFMPAPDVIMLDNFLLETLTDAVALARQISPNTKIEVSGGILHSAQVKQIAKTGVDFISVGHNKPTMEYQILCGNSVELLKQIKQKVDFTFLDPPFNQQKDYALHRDDMPHEQYWAMMKDVCQSVFRITNKGGCMYFMQREKNTEFVLQMMRETGWDFQNLIIWKKKTSAVPVKGKYGKQYQIIVYATKGERAKTFHRLRINPEIPAHYKLQRENGIFVTDVWEDVRELTSGYFAGNEAIRTEQGERFHKQQAPLALLLRMILTSTQVGDTVLDPFAGTGTTSVVALQTQRNSIAIEIDPNNVACIQERLKNVRESDLVQKYYKEYSCTENLTRIWGDEIEAEHNSVVPNLFNSIN</sequence>
<reference evidence="17" key="2">
    <citation type="journal article" date="2021" name="Genome Biol. Evol.">
        <title>Developing a high-quality reference genome for a parasitic bivalve with doubly uniparental inheritance (Bivalvia: Unionida).</title>
        <authorList>
            <person name="Smith C.H."/>
        </authorList>
    </citation>
    <scope>NUCLEOTIDE SEQUENCE</scope>
    <source>
        <strain evidence="17">CHS0354</strain>
        <tissue evidence="17">Mantle</tissue>
    </source>
</reference>
<evidence type="ECO:0000256" key="3">
    <source>
        <dbReference type="ARBA" id="ARBA00009400"/>
    </source>
</evidence>
<dbReference type="PANTHER" id="PTHR32179">
    <property type="entry name" value="NICOTINATE-NUCLEOTIDE PYROPHOSPHORYLASE [CARBOXYLATING]"/>
    <property type="match status" value="1"/>
</dbReference>
<dbReference type="FunFam" id="3.20.20.70:FF:000030">
    <property type="entry name" value="Nicotinate-nucleotide pyrophosphorylase, carboxylating"/>
    <property type="match status" value="1"/>
</dbReference>
<dbReference type="GO" id="GO:0005737">
    <property type="term" value="C:cytoplasm"/>
    <property type="evidence" value="ECO:0007669"/>
    <property type="project" value="TreeGrafter"/>
</dbReference>
<keyword evidence="18" id="KW-1185">Reference proteome</keyword>
<dbReference type="GO" id="GO:0032259">
    <property type="term" value="P:methylation"/>
    <property type="evidence" value="ECO:0007669"/>
    <property type="project" value="UniProtKB-KW"/>
</dbReference>
<reference evidence="17" key="1">
    <citation type="journal article" date="2021" name="Genome Biol. Evol.">
        <title>A High-Quality Reference Genome for a Parasitic Bivalve with Doubly Uniparental Inheritance (Bivalvia: Unionida).</title>
        <authorList>
            <person name="Smith C.H."/>
        </authorList>
    </citation>
    <scope>NUCLEOTIDE SEQUENCE</scope>
    <source>
        <strain evidence="17">CHS0354</strain>
    </source>
</reference>
<dbReference type="PANTHER" id="PTHR32179:SF3">
    <property type="entry name" value="NICOTINATE-NUCLEOTIDE PYROPHOSPHORYLASE [CARBOXYLATING]"/>
    <property type="match status" value="1"/>
</dbReference>
<dbReference type="GO" id="GO:0004514">
    <property type="term" value="F:nicotinate-nucleotide diphosphorylase (carboxylating) activity"/>
    <property type="evidence" value="ECO:0007669"/>
    <property type="project" value="UniProtKB-EC"/>
</dbReference>
<dbReference type="SUPFAM" id="SSF53335">
    <property type="entry name" value="S-adenosyl-L-methionine-dependent methyltransferases"/>
    <property type="match status" value="1"/>
</dbReference>
<evidence type="ECO:0000256" key="13">
    <source>
        <dbReference type="ARBA" id="ARBA00069173"/>
    </source>
</evidence>
<keyword evidence="7" id="KW-0489">Methyltransferase</keyword>
<evidence type="ECO:0000256" key="2">
    <source>
        <dbReference type="ARBA" id="ARBA00004893"/>
    </source>
</evidence>
<dbReference type="InterPro" id="IPR029063">
    <property type="entry name" value="SAM-dependent_MTases_sf"/>
</dbReference>
<reference evidence="17" key="3">
    <citation type="submission" date="2023-05" db="EMBL/GenBank/DDBJ databases">
        <authorList>
            <person name="Smith C.H."/>
        </authorList>
    </citation>
    <scope>NUCLEOTIDE SEQUENCE</scope>
    <source>
        <strain evidence="17">CHS0354</strain>
        <tissue evidence="17">Mantle</tissue>
    </source>
</reference>
<evidence type="ECO:0000256" key="12">
    <source>
        <dbReference type="ARBA" id="ARBA00047445"/>
    </source>
</evidence>
<dbReference type="NCBIfam" id="TIGR00078">
    <property type="entry name" value="nadC"/>
    <property type="match status" value="1"/>
</dbReference>
<dbReference type="GO" id="GO:0034213">
    <property type="term" value="P:quinolinate catabolic process"/>
    <property type="evidence" value="ECO:0007669"/>
    <property type="project" value="TreeGrafter"/>
</dbReference>
<comment type="subunit">
    <text evidence="4">Hexamer formed by 3 homodimers.</text>
</comment>
<dbReference type="InterPro" id="IPR022412">
    <property type="entry name" value="Quinolinate_PRibosylTrfase_N"/>
</dbReference>
<comment type="similarity">
    <text evidence="3">Belongs to the NadC/ModD family.</text>
</comment>
<evidence type="ECO:0000256" key="1">
    <source>
        <dbReference type="ARBA" id="ARBA00003237"/>
    </source>
</evidence>
<comment type="catalytic activity">
    <reaction evidence="12">
        <text>nicotinate beta-D-ribonucleotide + CO2 + diphosphate = quinolinate + 5-phospho-alpha-D-ribose 1-diphosphate + 2 H(+)</text>
        <dbReference type="Rhea" id="RHEA:12733"/>
        <dbReference type="ChEBI" id="CHEBI:15378"/>
        <dbReference type="ChEBI" id="CHEBI:16526"/>
        <dbReference type="ChEBI" id="CHEBI:29959"/>
        <dbReference type="ChEBI" id="CHEBI:33019"/>
        <dbReference type="ChEBI" id="CHEBI:57502"/>
        <dbReference type="ChEBI" id="CHEBI:58017"/>
        <dbReference type="EC" id="2.4.2.19"/>
    </reaction>
</comment>
<dbReference type="Gene3D" id="3.40.50.150">
    <property type="entry name" value="Vaccinia Virus protein VP39"/>
    <property type="match status" value="1"/>
</dbReference>
<evidence type="ECO:0000313" key="18">
    <source>
        <dbReference type="Proteomes" id="UP001195483"/>
    </source>
</evidence>
<dbReference type="InterPro" id="IPR001091">
    <property type="entry name" value="RM_Methyltransferase"/>
</dbReference>
<protein>
    <recommendedName>
        <fullName evidence="6">Nicotinate-nucleotide pyrophosphorylase [carboxylating]</fullName>
        <ecNumber evidence="5">2.4.2.19</ecNumber>
    </recommendedName>
    <alternativeName>
        <fullName evidence="13">Probable nicotinate-nucleotide pyrophosphorylase [carboxylating]</fullName>
    </alternativeName>
    <alternativeName>
        <fullName evidence="11">Quinolinate phosphoribosyltransferase [decarboxylating]</fullName>
    </alternativeName>
</protein>
<evidence type="ECO:0000259" key="14">
    <source>
        <dbReference type="Pfam" id="PF01555"/>
    </source>
</evidence>
<evidence type="ECO:0000259" key="15">
    <source>
        <dbReference type="Pfam" id="PF01729"/>
    </source>
</evidence>
<name>A0AAE0W7A8_9BIVA</name>
<dbReference type="PRINTS" id="PR00508">
    <property type="entry name" value="S21N4MTFRASE"/>
</dbReference>
<dbReference type="AlphaFoldDB" id="A0AAE0W7A8"/>
<feature type="domain" description="Quinolinate phosphoribosyl transferase N-terminal" evidence="16">
    <location>
        <begin position="36"/>
        <end position="121"/>
    </location>
</feature>
<dbReference type="InterPro" id="IPR004393">
    <property type="entry name" value="NadC"/>
</dbReference>
<evidence type="ECO:0000256" key="10">
    <source>
        <dbReference type="ARBA" id="ARBA00022679"/>
    </source>
</evidence>
<keyword evidence="10" id="KW-0808">Transferase</keyword>
<dbReference type="InterPro" id="IPR002941">
    <property type="entry name" value="DNA_methylase_N4/N6"/>
</dbReference>
<dbReference type="GO" id="GO:0008170">
    <property type="term" value="F:N-methyltransferase activity"/>
    <property type="evidence" value="ECO:0007669"/>
    <property type="project" value="InterPro"/>
</dbReference>
<evidence type="ECO:0000256" key="11">
    <source>
        <dbReference type="ARBA" id="ARBA00033102"/>
    </source>
</evidence>
<dbReference type="Proteomes" id="UP001195483">
    <property type="component" value="Unassembled WGS sequence"/>
</dbReference>
<dbReference type="CDD" id="cd01572">
    <property type="entry name" value="QPRTase"/>
    <property type="match status" value="1"/>
</dbReference>
<dbReference type="Gene3D" id="3.90.1170.20">
    <property type="entry name" value="Quinolinate phosphoribosyl transferase, N-terminal domain"/>
    <property type="match status" value="1"/>
</dbReference>
<dbReference type="FunFam" id="3.90.1170.20:FF:000001">
    <property type="entry name" value="Nicotinate-nucleotide diphosphorylase (Carboxylating)"/>
    <property type="match status" value="1"/>
</dbReference>
<evidence type="ECO:0000256" key="9">
    <source>
        <dbReference type="ARBA" id="ARBA00022676"/>
    </source>
</evidence>
<organism evidence="17 18">
    <name type="scientific">Potamilus streckersoni</name>
    <dbReference type="NCBI Taxonomy" id="2493646"/>
    <lineage>
        <taxon>Eukaryota</taxon>
        <taxon>Metazoa</taxon>
        <taxon>Spiralia</taxon>
        <taxon>Lophotrochozoa</taxon>
        <taxon>Mollusca</taxon>
        <taxon>Bivalvia</taxon>
        <taxon>Autobranchia</taxon>
        <taxon>Heteroconchia</taxon>
        <taxon>Palaeoheterodonta</taxon>
        <taxon>Unionida</taxon>
        <taxon>Unionoidea</taxon>
        <taxon>Unionidae</taxon>
        <taxon>Ambleminae</taxon>
        <taxon>Lampsilini</taxon>
        <taxon>Potamilus</taxon>
    </lineage>
</organism>